<dbReference type="OrthoDB" id="5440at2759"/>
<dbReference type="STRING" id="1664694.A0A0N1NY92"/>
<evidence type="ECO:0000313" key="1">
    <source>
        <dbReference type="EMBL" id="KPI35644.1"/>
    </source>
</evidence>
<dbReference type="GO" id="GO:0030638">
    <property type="term" value="P:polyketide metabolic process"/>
    <property type="evidence" value="ECO:0007669"/>
    <property type="project" value="InterPro"/>
</dbReference>
<dbReference type="GeneID" id="28736779"/>
<dbReference type="VEuPathDB" id="FungiDB:AB675_4740"/>
<dbReference type="Gene3D" id="3.10.450.50">
    <property type="match status" value="1"/>
</dbReference>
<dbReference type="InterPro" id="IPR009959">
    <property type="entry name" value="Cyclase_SnoaL-like"/>
</dbReference>
<dbReference type="Proteomes" id="UP000038010">
    <property type="component" value="Unassembled WGS sequence"/>
</dbReference>
<name>A0A0N1NY92_9EURO</name>
<comment type="caution">
    <text evidence="1">The sequence shown here is derived from an EMBL/GenBank/DDBJ whole genome shotgun (WGS) entry which is preliminary data.</text>
</comment>
<dbReference type="AlphaFoldDB" id="A0A0N1NY92"/>
<keyword evidence="2" id="KW-1185">Reference proteome</keyword>
<sequence>MGMFNDITKPAPPLPRTTAKEIQPDIKLLHPLTRRGSGPGLIVLLPSKDDFLSITDGVPSIPVKWAEEGYTVVGVSDLGDDVKATLKTALDALEACHECSPKEKVGLVSYNPSLWEKAAPVLEAFPSIAGAVVYNDLADKEKVASSPVPTLTHLAGEGEGSPIPQRHGKNITYTYTNKFLKPLMYGPYFDLEIIWEEHTYYEFADRSVEHTMSTMVQEPYVNHVPTLTGGIGRSELSKFYAHNFIFNNSEDTSLDLLSRTLGIDRIVDEFIFSFTHDKELDWLLPGVPPTHRKVSVPFTAIVNVRGTVLAQLGLLPEYLPFPYPLPDAKDAEPRKKVEYRVPVEGINSAKKMQDRNSVQSNMMFQYKIRELD</sequence>
<dbReference type="SUPFAM" id="SSF54427">
    <property type="entry name" value="NTF2-like"/>
    <property type="match status" value="1"/>
</dbReference>
<dbReference type="EMBL" id="LFJN01000038">
    <property type="protein sequence ID" value="KPI35644.1"/>
    <property type="molecule type" value="Genomic_DNA"/>
</dbReference>
<evidence type="ECO:0000313" key="2">
    <source>
        <dbReference type="Proteomes" id="UP000038010"/>
    </source>
</evidence>
<dbReference type="InterPro" id="IPR032710">
    <property type="entry name" value="NTF2-like_dom_sf"/>
</dbReference>
<dbReference type="RefSeq" id="XP_017995607.1">
    <property type="nucleotide sequence ID" value="XM_018144900.1"/>
</dbReference>
<dbReference type="PANTHER" id="PTHR38436:SF3">
    <property type="entry name" value="CARBOXYMETHYLENEBUTENOLIDASE-RELATED"/>
    <property type="match status" value="1"/>
</dbReference>
<dbReference type="PANTHER" id="PTHR38436">
    <property type="entry name" value="POLYKETIDE CYCLASE SNOAL-LIKE DOMAIN"/>
    <property type="match status" value="1"/>
</dbReference>
<reference evidence="1 2" key="1">
    <citation type="submission" date="2015-06" db="EMBL/GenBank/DDBJ databases">
        <title>Draft genome of the ant-associated black yeast Phialophora attae CBS 131958.</title>
        <authorList>
            <person name="Moreno L.F."/>
            <person name="Stielow B.J."/>
            <person name="de Hoog S."/>
            <person name="Vicente V.A."/>
            <person name="Weiss V.A."/>
            <person name="de Vries M."/>
            <person name="Cruz L.M."/>
            <person name="Souza E.M."/>
        </authorList>
    </citation>
    <scope>NUCLEOTIDE SEQUENCE [LARGE SCALE GENOMIC DNA]</scope>
    <source>
        <strain evidence="1 2">CBS 131958</strain>
    </source>
</reference>
<organism evidence="1 2">
    <name type="scientific">Cyphellophora attinorum</name>
    <dbReference type="NCBI Taxonomy" id="1664694"/>
    <lineage>
        <taxon>Eukaryota</taxon>
        <taxon>Fungi</taxon>
        <taxon>Dikarya</taxon>
        <taxon>Ascomycota</taxon>
        <taxon>Pezizomycotina</taxon>
        <taxon>Eurotiomycetes</taxon>
        <taxon>Chaetothyriomycetidae</taxon>
        <taxon>Chaetothyriales</taxon>
        <taxon>Cyphellophoraceae</taxon>
        <taxon>Cyphellophora</taxon>
    </lineage>
</organism>
<protein>
    <recommendedName>
        <fullName evidence="3">Carboxymethylenebutenolidase</fullName>
    </recommendedName>
</protein>
<evidence type="ECO:0008006" key="3">
    <source>
        <dbReference type="Google" id="ProtNLM"/>
    </source>
</evidence>
<proteinExistence type="predicted"/>
<accession>A0A0N1NY92</accession>
<gene>
    <name evidence="1" type="ORF">AB675_4740</name>
</gene>